<dbReference type="STRING" id="575788.VS_II1013"/>
<protein>
    <submittedName>
        <fullName evidence="1">Uncharacterized protein</fullName>
    </submittedName>
</protein>
<sequence length="119" mass="13289">MIPVDSCSSIPLHANYYLFGAYFPATQKGRTNVYPTWHKETSLVDKKEVTNILPLAKVPMLNVTDSENPQLWATDHKFKLSALGNGECDKYGVFEVLTPEHPIHSLGRDLPKGGTQTFN</sequence>
<name>B7VTV0_VIBA3</name>
<gene>
    <name evidence="1" type="ordered locus">VS_II1013</name>
</gene>
<dbReference type="KEGG" id="vsp:VS_II1013"/>
<reference evidence="1 2" key="1">
    <citation type="submission" date="2009-02" db="EMBL/GenBank/DDBJ databases">
        <title>Vibrio splendidus str. LGP32 complete genome.</title>
        <authorList>
            <person name="Mazel D."/>
            <person name="Le Roux F."/>
        </authorList>
    </citation>
    <scope>NUCLEOTIDE SEQUENCE [LARGE SCALE GENOMIC DNA]</scope>
    <source>
        <strain evidence="1 2">LGP32</strain>
    </source>
</reference>
<dbReference type="Proteomes" id="UP000009100">
    <property type="component" value="Chromosome 2"/>
</dbReference>
<evidence type="ECO:0000313" key="1">
    <source>
        <dbReference type="EMBL" id="CAV26879.1"/>
    </source>
</evidence>
<evidence type="ECO:0000313" key="2">
    <source>
        <dbReference type="Proteomes" id="UP000009100"/>
    </source>
</evidence>
<dbReference type="eggNOG" id="COG2885">
    <property type="taxonomic scope" value="Bacteria"/>
</dbReference>
<dbReference type="PATRIC" id="fig|575788.5.peg.956"/>
<dbReference type="HOGENOM" id="CLU_2060507_0_0_6"/>
<proteinExistence type="predicted"/>
<dbReference type="AlphaFoldDB" id="B7VTV0"/>
<dbReference type="EMBL" id="FM954973">
    <property type="protein sequence ID" value="CAV26879.1"/>
    <property type="molecule type" value="Genomic_DNA"/>
</dbReference>
<accession>B7VTV0</accession>
<organism evidence="1 2">
    <name type="scientific">Vibrio atlanticus (strain LGP32)</name>
    <name type="common">Vibrio splendidus (strain Mel32)</name>
    <dbReference type="NCBI Taxonomy" id="575788"/>
    <lineage>
        <taxon>Bacteria</taxon>
        <taxon>Pseudomonadati</taxon>
        <taxon>Pseudomonadota</taxon>
        <taxon>Gammaproteobacteria</taxon>
        <taxon>Vibrionales</taxon>
        <taxon>Vibrionaceae</taxon>
        <taxon>Vibrio</taxon>
    </lineage>
</organism>